<feature type="transmembrane region" description="Helical" evidence="6">
    <location>
        <begin position="295"/>
        <end position="314"/>
    </location>
</feature>
<evidence type="ECO:0000313" key="7">
    <source>
        <dbReference type="EMBL" id="UWN66624.1"/>
    </source>
</evidence>
<feature type="transmembrane region" description="Helical" evidence="6">
    <location>
        <begin position="252"/>
        <end position="275"/>
    </location>
</feature>
<evidence type="ECO:0000256" key="6">
    <source>
        <dbReference type="SAM" id="Phobius"/>
    </source>
</evidence>
<dbReference type="Proteomes" id="UP001058267">
    <property type="component" value="Chromosome"/>
</dbReference>
<dbReference type="EMBL" id="CP102252">
    <property type="protein sequence ID" value="UWN66624.1"/>
    <property type="molecule type" value="Genomic_DNA"/>
</dbReference>
<sequence length="447" mass="48297">MKPDRTSHDMDSRRQYYVSMTIMGTLFFFFGMISWVNSVLIPYFKVTCELSLAQAYLVGFVFYIAYLVMAIPSSMMLDAVGYKRGISYGLFVMALGALCFVPAALTRCYALFLTGLFLLGIGLAVLQTAGNPFVTVIGPIEAAAKRMSVMGVCNKLAGIIAPLLLGYVIIRPGDAALFEQAESGTELIGGLPREMVLDGMVRRVIVPYLILAFVLIAFGLYVRRSPLPDIAGGKSDSASGEGAGRSIFSYPYLVLGVVAMVCHLGTQALCINTLVTSSVSLGTDIAQAKLLPPMILFSTFVGFALGTVLIPRVVSQLTALRIASLLNLAASVAAVCVGGQTSFFGVETHNAMWILILMGVPNAFLYSGIWPLAIRGLGRHTSLGSAWLVMALASSGVFPLVYAGEATRLGDAQSAYWLMIPCFVFLLYYALRGYRLEYWTRRGAEKR</sequence>
<evidence type="ECO:0000256" key="1">
    <source>
        <dbReference type="ARBA" id="ARBA00004429"/>
    </source>
</evidence>
<name>A0ABY5VCA6_9BACT</name>
<feature type="transmembrane region" description="Helical" evidence="6">
    <location>
        <begin position="85"/>
        <end position="105"/>
    </location>
</feature>
<dbReference type="InterPro" id="IPR011701">
    <property type="entry name" value="MFS"/>
</dbReference>
<dbReference type="Pfam" id="PF07690">
    <property type="entry name" value="MFS_1"/>
    <property type="match status" value="1"/>
</dbReference>
<keyword evidence="3 6" id="KW-0812">Transmembrane</keyword>
<dbReference type="RefSeq" id="WP_227900986.1">
    <property type="nucleotide sequence ID" value="NZ_CP102252.1"/>
</dbReference>
<evidence type="ECO:0000256" key="3">
    <source>
        <dbReference type="ARBA" id="ARBA00022692"/>
    </source>
</evidence>
<feature type="transmembrane region" description="Helical" evidence="6">
    <location>
        <begin position="326"/>
        <end position="346"/>
    </location>
</feature>
<keyword evidence="2" id="KW-1003">Cell membrane</keyword>
<protein>
    <submittedName>
        <fullName evidence="7">MFS transporter</fullName>
    </submittedName>
</protein>
<keyword evidence="8" id="KW-1185">Reference proteome</keyword>
<dbReference type="InterPro" id="IPR050375">
    <property type="entry name" value="MFS_TsgA-like"/>
</dbReference>
<evidence type="ECO:0000256" key="5">
    <source>
        <dbReference type="ARBA" id="ARBA00023136"/>
    </source>
</evidence>
<feature type="transmembrane region" description="Helical" evidence="6">
    <location>
        <begin position="21"/>
        <end position="41"/>
    </location>
</feature>
<keyword evidence="4 6" id="KW-1133">Transmembrane helix</keyword>
<feature type="transmembrane region" description="Helical" evidence="6">
    <location>
        <begin position="352"/>
        <end position="373"/>
    </location>
</feature>
<feature type="transmembrane region" description="Helical" evidence="6">
    <location>
        <begin position="53"/>
        <end position="73"/>
    </location>
</feature>
<feature type="transmembrane region" description="Helical" evidence="6">
    <location>
        <begin position="111"/>
        <end position="137"/>
    </location>
</feature>
<organism evidence="7 8">
    <name type="scientific">Alistipes senegalensis JC50</name>
    <dbReference type="NCBI Taxonomy" id="1033732"/>
    <lineage>
        <taxon>Bacteria</taxon>
        <taxon>Pseudomonadati</taxon>
        <taxon>Bacteroidota</taxon>
        <taxon>Bacteroidia</taxon>
        <taxon>Bacteroidales</taxon>
        <taxon>Rikenellaceae</taxon>
        <taxon>Alistipes</taxon>
    </lineage>
</organism>
<accession>A0ABY5VCA6</accession>
<reference evidence="7" key="1">
    <citation type="journal article" date="2022" name="Cell">
        <title>Design, construction, and in vivo augmentation of a complex gut microbiome.</title>
        <authorList>
            <person name="Cheng A.G."/>
            <person name="Ho P.Y."/>
            <person name="Aranda-Diaz A."/>
            <person name="Jain S."/>
            <person name="Yu F.B."/>
            <person name="Meng X."/>
            <person name="Wang M."/>
            <person name="Iakiviak M."/>
            <person name="Nagashima K."/>
            <person name="Zhao A."/>
            <person name="Murugkar P."/>
            <person name="Patil A."/>
            <person name="Atabakhsh K."/>
            <person name="Weakley A."/>
            <person name="Yan J."/>
            <person name="Brumbaugh A.R."/>
            <person name="Higginbottom S."/>
            <person name="Dimas A."/>
            <person name="Shiver A.L."/>
            <person name="Deutschbauer A."/>
            <person name="Neff N."/>
            <person name="Sonnenburg J.L."/>
            <person name="Huang K.C."/>
            <person name="Fischbach M.A."/>
        </authorList>
    </citation>
    <scope>NUCLEOTIDE SEQUENCE</scope>
    <source>
        <strain evidence="7">JC50</strain>
    </source>
</reference>
<evidence type="ECO:0000256" key="2">
    <source>
        <dbReference type="ARBA" id="ARBA00022475"/>
    </source>
</evidence>
<gene>
    <name evidence="7" type="ORF">NQ519_07255</name>
</gene>
<keyword evidence="5 6" id="KW-0472">Membrane</keyword>
<feature type="transmembrane region" description="Helical" evidence="6">
    <location>
        <begin position="385"/>
        <end position="402"/>
    </location>
</feature>
<evidence type="ECO:0000256" key="4">
    <source>
        <dbReference type="ARBA" id="ARBA00022989"/>
    </source>
</evidence>
<feature type="transmembrane region" description="Helical" evidence="6">
    <location>
        <begin position="414"/>
        <end position="431"/>
    </location>
</feature>
<dbReference type="SUPFAM" id="SSF103473">
    <property type="entry name" value="MFS general substrate transporter"/>
    <property type="match status" value="1"/>
</dbReference>
<dbReference type="PANTHER" id="PTHR43702:SF12">
    <property type="entry name" value="N-ACETYL GLUCOSAMINE TRANSPORTER NAGP"/>
    <property type="match status" value="1"/>
</dbReference>
<evidence type="ECO:0000313" key="8">
    <source>
        <dbReference type="Proteomes" id="UP001058267"/>
    </source>
</evidence>
<dbReference type="Gene3D" id="1.20.1250.20">
    <property type="entry name" value="MFS general substrate transporter like domains"/>
    <property type="match status" value="2"/>
</dbReference>
<feature type="transmembrane region" description="Helical" evidence="6">
    <location>
        <begin position="205"/>
        <end position="222"/>
    </location>
</feature>
<dbReference type="PANTHER" id="PTHR43702">
    <property type="entry name" value="L-FUCOSE-PROTON SYMPORTER"/>
    <property type="match status" value="1"/>
</dbReference>
<proteinExistence type="predicted"/>
<feature type="transmembrane region" description="Helical" evidence="6">
    <location>
        <begin position="149"/>
        <end position="170"/>
    </location>
</feature>
<dbReference type="InterPro" id="IPR036259">
    <property type="entry name" value="MFS_trans_sf"/>
</dbReference>
<comment type="subcellular location">
    <subcellularLocation>
        <location evidence="1">Cell inner membrane</location>
        <topology evidence="1">Multi-pass membrane protein</topology>
    </subcellularLocation>
</comment>